<organism evidence="4 5">
    <name type="scientific">Meloidogyne enterolobii</name>
    <name type="common">Root-knot nematode worm</name>
    <name type="synonym">Meloidogyne mayaguensis</name>
    <dbReference type="NCBI Taxonomy" id="390850"/>
    <lineage>
        <taxon>Eukaryota</taxon>
        <taxon>Metazoa</taxon>
        <taxon>Ecdysozoa</taxon>
        <taxon>Nematoda</taxon>
        <taxon>Chromadorea</taxon>
        <taxon>Rhabditida</taxon>
        <taxon>Tylenchina</taxon>
        <taxon>Tylenchomorpha</taxon>
        <taxon>Tylenchoidea</taxon>
        <taxon>Meloidogynidae</taxon>
        <taxon>Meloidogyninae</taxon>
        <taxon>Meloidogyne</taxon>
    </lineage>
</organism>
<keyword evidence="1" id="KW-0243">Dynein</keyword>
<name>A0A6V7WPD2_MELEN</name>
<proteinExistence type="inferred from homology"/>
<dbReference type="EMBL" id="CAJEWN010000717">
    <property type="protein sequence ID" value="CAD2188871.1"/>
    <property type="molecule type" value="Genomic_DNA"/>
</dbReference>
<dbReference type="Gene3D" id="3.30.740.10">
    <property type="entry name" value="Protein Inhibitor Of Neuronal Nitric Oxide Synthase"/>
    <property type="match status" value="1"/>
</dbReference>
<dbReference type="GO" id="GO:0045505">
    <property type="term" value="F:dynein intermediate chain binding"/>
    <property type="evidence" value="ECO:0007669"/>
    <property type="project" value="TreeGrafter"/>
</dbReference>
<dbReference type="SMART" id="SM01375">
    <property type="entry name" value="Dynein_light"/>
    <property type="match status" value="1"/>
</dbReference>
<dbReference type="Proteomes" id="UP000580250">
    <property type="component" value="Unassembled WGS sequence"/>
</dbReference>
<comment type="caution">
    <text evidence="4">The sequence shown here is derived from an EMBL/GenBank/DDBJ whole genome shotgun (WGS) entry which is preliminary data.</text>
</comment>
<gene>
    <name evidence="3" type="ORF">MENT_LOCUS25989</name>
    <name evidence="4" type="ORF">MENT_LOCUS41550</name>
    <name evidence="2" type="ORF">MENT_LOCUS8966</name>
</gene>
<keyword evidence="1" id="KW-0206">Cytoskeleton</keyword>
<reference evidence="4 5" key="1">
    <citation type="submission" date="2020-08" db="EMBL/GenBank/DDBJ databases">
        <authorList>
            <person name="Koutsovoulos G."/>
            <person name="Danchin GJ E."/>
        </authorList>
    </citation>
    <scope>NUCLEOTIDE SEQUENCE [LARGE SCALE GENOMIC DNA]</scope>
</reference>
<evidence type="ECO:0000313" key="5">
    <source>
        <dbReference type="Proteomes" id="UP000580250"/>
    </source>
</evidence>
<comment type="similarity">
    <text evidence="1">Belongs to the dynein light chain family.</text>
</comment>
<dbReference type="InterPro" id="IPR037177">
    <property type="entry name" value="DLC_sf"/>
</dbReference>
<evidence type="ECO:0000313" key="3">
    <source>
        <dbReference type="EMBL" id="CAD2174335.1"/>
    </source>
</evidence>
<dbReference type="EMBL" id="CAJEWN010000039">
    <property type="protein sequence ID" value="CAD2147438.1"/>
    <property type="molecule type" value="Genomic_DNA"/>
</dbReference>
<dbReference type="SUPFAM" id="SSF54648">
    <property type="entry name" value="DLC"/>
    <property type="match status" value="1"/>
</dbReference>
<evidence type="ECO:0000313" key="2">
    <source>
        <dbReference type="EMBL" id="CAD2147438.1"/>
    </source>
</evidence>
<evidence type="ECO:0000256" key="1">
    <source>
        <dbReference type="RuleBase" id="RU365010"/>
    </source>
</evidence>
<dbReference type="OrthoDB" id="10033309at2759"/>
<dbReference type="Pfam" id="PF01221">
    <property type="entry name" value="Dynein_light"/>
    <property type="match status" value="1"/>
</dbReference>
<dbReference type="CDD" id="cd21450">
    <property type="entry name" value="DLC-like_DYNLL1-like"/>
    <property type="match status" value="1"/>
</dbReference>
<dbReference type="GO" id="GO:0007017">
    <property type="term" value="P:microtubule-based process"/>
    <property type="evidence" value="ECO:0007669"/>
    <property type="project" value="InterPro"/>
</dbReference>
<dbReference type="EMBL" id="CAJEWN010000233">
    <property type="protein sequence ID" value="CAD2174335.1"/>
    <property type="molecule type" value="Genomic_DNA"/>
</dbReference>
<dbReference type="PANTHER" id="PTHR11886:SF35">
    <property type="entry name" value="DYNEIN LIGHT CHAIN"/>
    <property type="match status" value="1"/>
</dbReference>
<keyword evidence="1" id="KW-0493">Microtubule</keyword>
<protein>
    <recommendedName>
        <fullName evidence="1">Dynein light chain</fullName>
    </recommendedName>
</protein>
<dbReference type="GO" id="GO:0005868">
    <property type="term" value="C:cytoplasmic dynein complex"/>
    <property type="evidence" value="ECO:0007669"/>
    <property type="project" value="TreeGrafter"/>
</dbReference>
<sequence length="98" mass="11473">MPNIDTRDDRKINEAEIFYFSTKMEADLGQICNLACKALQLNKTEWEIAKYLKMTLEEKIPPKWDVIVGKAFGAFITVDARNFMHFKIGRTYFVLHKL</sequence>
<keyword evidence="1" id="KW-0505">Motor protein</keyword>
<dbReference type="GO" id="GO:0005874">
    <property type="term" value="C:microtubule"/>
    <property type="evidence" value="ECO:0007669"/>
    <property type="project" value="UniProtKB-KW"/>
</dbReference>
<evidence type="ECO:0000313" key="4">
    <source>
        <dbReference type="EMBL" id="CAD2188871.1"/>
    </source>
</evidence>
<dbReference type="InterPro" id="IPR001372">
    <property type="entry name" value="Dynein_light_chain_typ-1/2"/>
</dbReference>
<accession>A0A6V7WPD2</accession>
<dbReference type="PANTHER" id="PTHR11886">
    <property type="entry name" value="DYNEIN LIGHT CHAIN"/>
    <property type="match status" value="1"/>
</dbReference>
<dbReference type="AlphaFoldDB" id="A0A6V7WPD2"/>
<keyword evidence="1" id="KW-0963">Cytoplasm</keyword>
<comment type="subcellular location">
    <subcellularLocation>
        <location evidence="1">Cytoplasm</location>
        <location evidence="1">Cytoskeleton</location>
    </subcellularLocation>
</comment>